<proteinExistence type="predicted"/>
<comment type="caution">
    <text evidence="1">The sequence shown here is derived from an EMBL/GenBank/DDBJ whole genome shotgun (WGS) entry which is preliminary data.</text>
</comment>
<gene>
    <name evidence="1" type="ORF">FA13DRAFT_1780799</name>
</gene>
<evidence type="ECO:0000313" key="1">
    <source>
        <dbReference type="EMBL" id="TEB19184.1"/>
    </source>
</evidence>
<accession>A0A4Y7SCK5</accession>
<evidence type="ECO:0000313" key="2">
    <source>
        <dbReference type="Proteomes" id="UP000298030"/>
    </source>
</evidence>
<dbReference type="Proteomes" id="UP000298030">
    <property type="component" value="Unassembled WGS sequence"/>
</dbReference>
<keyword evidence="2" id="KW-1185">Reference proteome</keyword>
<dbReference type="AlphaFoldDB" id="A0A4Y7SCK5"/>
<reference evidence="1 2" key="1">
    <citation type="journal article" date="2019" name="Nat. Ecol. Evol.">
        <title>Megaphylogeny resolves global patterns of mushroom evolution.</title>
        <authorList>
            <person name="Varga T."/>
            <person name="Krizsan K."/>
            <person name="Foldi C."/>
            <person name="Dima B."/>
            <person name="Sanchez-Garcia M."/>
            <person name="Sanchez-Ramirez S."/>
            <person name="Szollosi G.J."/>
            <person name="Szarkandi J.G."/>
            <person name="Papp V."/>
            <person name="Albert L."/>
            <person name="Andreopoulos W."/>
            <person name="Angelini C."/>
            <person name="Antonin V."/>
            <person name="Barry K.W."/>
            <person name="Bougher N.L."/>
            <person name="Buchanan P."/>
            <person name="Buyck B."/>
            <person name="Bense V."/>
            <person name="Catcheside P."/>
            <person name="Chovatia M."/>
            <person name="Cooper J."/>
            <person name="Damon W."/>
            <person name="Desjardin D."/>
            <person name="Finy P."/>
            <person name="Geml J."/>
            <person name="Haridas S."/>
            <person name="Hughes K."/>
            <person name="Justo A."/>
            <person name="Karasinski D."/>
            <person name="Kautmanova I."/>
            <person name="Kiss B."/>
            <person name="Kocsube S."/>
            <person name="Kotiranta H."/>
            <person name="LaButti K.M."/>
            <person name="Lechner B.E."/>
            <person name="Liimatainen K."/>
            <person name="Lipzen A."/>
            <person name="Lukacs Z."/>
            <person name="Mihaltcheva S."/>
            <person name="Morgado L.N."/>
            <person name="Niskanen T."/>
            <person name="Noordeloos M.E."/>
            <person name="Ohm R.A."/>
            <person name="Ortiz-Santana B."/>
            <person name="Ovrebo C."/>
            <person name="Racz N."/>
            <person name="Riley R."/>
            <person name="Savchenko A."/>
            <person name="Shiryaev A."/>
            <person name="Soop K."/>
            <person name="Spirin V."/>
            <person name="Szebenyi C."/>
            <person name="Tomsovsky M."/>
            <person name="Tulloss R.E."/>
            <person name="Uehling J."/>
            <person name="Grigoriev I.V."/>
            <person name="Vagvolgyi C."/>
            <person name="Papp T."/>
            <person name="Martin F.M."/>
            <person name="Miettinen O."/>
            <person name="Hibbett D.S."/>
            <person name="Nagy L.G."/>
        </authorList>
    </citation>
    <scope>NUCLEOTIDE SEQUENCE [LARGE SCALE GENOMIC DNA]</scope>
    <source>
        <strain evidence="1 2">FP101781</strain>
    </source>
</reference>
<dbReference type="EMBL" id="QPFP01000204">
    <property type="protein sequence ID" value="TEB19184.1"/>
    <property type="molecule type" value="Genomic_DNA"/>
</dbReference>
<sequence>MRIEVPIPRVWLLQSRICDDIFRSLGHYFPTPAFRDYHWWDYPLPWCTFPPFAKLHIDAFLLGFVVLPTLSRAPPGSLPKLALHSHKFHLFVRLAVIDGYTVYLSLAPSHSGVLTPQISECALVGITKGSAGIQRLPGCAQAGTQGGGLLSPAYQRLPAFENAWNTEQSGLGPFCGKVQEKEWDVHPTTPFGGVAARMITQKAVKLGGVEGCPIAAGAGEVSAVHRSNIHSCPWVCDPSLDGRCYAAITGGNPNVG</sequence>
<protein>
    <submittedName>
        <fullName evidence="1">Uncharacterized protein</fullName>
    </submittedName>
</protein>
<name>A0A4Y7SCK5_COPMI</name>
<organism evidence="1 2">
    <name type="scientific">Coprinellus micaceus</name>
    <name type="common">Glistening ink-cap mushroom</name>
    <name type="synonym">Coprinus micaceus</name>
    <dbReference type="NCBI Taxonomy" id="71717"/>
    <lineage>
        <taxon>Eukaryota</taxon>
        <taxon>Fungi</taxon>
        <taxon>Dikarya</taxon>
        <taxon>Basidiomycota</taxon>
        <taxon>Agaricomycotina</taxon>
        <taxon>Agaricomycetes</taxon>
        <taxon>Agaricomycetidae</taxon>
        <taxon>Agaricales</taxon>
        <taxon>Agaricineae</taxon>
        <taxon>Psathyrellaceae</taxon>
        <taxon>Coprinellus</taxon>
    </lineage>
</organism>